<reference evidence="3" key="1">
    <citation type="submission" date="2020-04" db="EMBL/GenBank/DDBJ databases">
        <authorList>
            <person name="Alioto T."/>
            <person name="Alioto T."/>
            <person name="Gomez Garrido J."/>
        </authorList>
    </citation>
    <scope>NUCLEOTIDE SEQUENCE</scope>
    <source>
        <strain evidence="3">A484AB</strain>
    </source>
</reference>
<protein>
    <submittedName>
        <fullName evidence="3">Uncharacterized protein</fullName>
    </submittedName>
</protein>
<dbReference type="Pfam" id="PF23344">
    <property type="entry name" value="ZP-N"/>
    <property type="match status" value="1"/>
</dbReference>
<dbReference type="SMART" id="SM00241">
    <property type="entry name" value="ZP"/>
    <property type="match status" value="1"/>
</dbReference>
<dbReference type="Gene3D" id="2.60.40.3210">
    <property type="entry name" value="Zona pellucida, ZP-N domain"/>
    <property type="match status" value="1"/>
</dbReference>
<dbReference type="InterPro" id="IPR055356">
    <property type="entry name" value="ZP-N"/>
</dbReference>
<keyword evidence="1" id="KW-0732">Signal</keyword>
<proteinExistence type="predicted"/>
<organism evidence="3 4">
    <name type="scientific">Paramuricea clavata</name>
    <name type="common">Red gorgonian</name>
    <name type="synonym">Violescent sea-whip</name>
    <dbReference type="NCBI Taxonomy" id="317549"/>
    <lineage>
        <taxon>Eukaryota</taxon>
        <taxon>Metazoa</taxon>
        <taxon>Cnidaria</taxon>
        <taxon>Anthozoa</taxon>
        <taxon>Octocorallia</taxon>
        <taxon>Malacalcyonacea</taxon>
        <taxon>Plexauridae</taxon>
        <taxon>Paramuricea</taxon>
    </lineage>
</organism>
<dbReference type="Pfam" id="PF00100">
    <property type="entry name" value="Zona_pellucida"/>
    <property type="match status" value="1"/>
</dbReference>
<gene>
    <name evidence="3" type="ORF">PACLA_8A058854</name>
</gene>
<name>A0A6S7K2I8_PARCT</name>
<dbReference type="PROSITE" id="PS51034">
    <property type="entry name" value="ZP_2"/>
    <property type="match status" value="1"/>
</dbReference>
<accession>A0A6S7K2I8</accession>
<dbReference type="Gene3D" id="2.60.40.4100">
    <property type="entry name" value="Zona pellucida, ZP-C domain"/>
    <property type="match status" value="1"/>
</dbReference>
<dbReference type="OrthoDB" id="5977047at2759"/>
<dbReference type="EMBL" id="CACRXK020025602">
    <property type="protein sequence ID" value="CAB4039586.1"/>
    <property type="molecule type" value="Genomic_DNA"/>
</dbReference>
<dbReference type="InterPro" id="IPR042235">
    <property type="entry name" value="ZP-C_dom"/>
</dbReference>
<dbReference type="AlphaFoldDB" id="A0A6S7K2I8"/>
<dbReference type="Proteomes" id="UP001152795">
    <property type="component" value="Unassembled WGS sequence"/>
</dbReference>
<evidence type="ECO:0000313" key="4">
    <source>
        <dbReference type="Proteomes" id="UP001152795"/>
    </source>
</evidence>
<dbReference type="InterPro" id="IPR001507">
    <property type="entry name" value="ZP_dom"/>
</dbReference>
<dbReference type="InterPro" id="IPR055355">
    <property type="entry name" value="ZP-C"/>
</dbReference>
<keyword evidence="2" id="KW-1015">Disulfide bond</keyword>
<dbReference type="PANTHER" id="PTHR14002:SF1">
    <property type="entry name" value="ENDOGLIN"/>
    <property type="match status" value="1"/>
</dbReference>
<keyword evidence="4" id="KW-1185">Reference proteome</keyword>
<evidence type="ECO:0000313" key="3">
    <source>
        <dbReference type="EMBL" id="CAB4039586.1"/>
    </source>
</evidence>
<comment type="caution">
    <text evidence="3">The sequence shown here is derived from an EMBL/GenBank/DDBJ whole genome shotgun (WGS) entry which is preliminary data.</text>
</comment>
<evidence type="ECO:0000256" key="2">
    <source>
        <dbReference type="ARBA" id="ARBA00023157"/>
    </source>
</evidence>
<sequence>MKMFIQKSLLNVSSASQLQLLDSSCKPKETNLYYVFTTSLTACGTTLLSAHDGKTVSFHNKVVERLPGFDKSISRSKEIHFPFKCNYPQSYLVSSSKFGLINLSVSENNASGKGNMSVTMGLYKDQSFSKSLVGDPSLNERLYVEIGLNATNSSSEKSSFGFKLNECYVTSKSPLAEYKYILIERGCQKDKTVKFHQSSGHTTRFSFLVFRFRGLSHYSTRVHCRVSVCEKKNKSCHLGCRSSKNGKRMLSPADDQQIRYFF</sequence>
<dbReference type="PANTHER" id="PTHR14002">
    <property type="entry name" value="ENDOGLIN/TGF-BETA RECEPTOR TYPE III"/>
    <property type="match status" value="1"/>
</dbReference>
<evidence type="ECO:0000256" key="1">
    <source>
        <dbReference type="ARBA" id="ARBA00022729"/>
    </source>
</evidence>